<evidence type="ECO:0000256" key="10">
    <source>
        <dbReference type="ARBA" id="ARBA00022984"/>
    </source>
</evidence>
<gene>
    <name evidence="18" type="ORF">GEAMG1_0877</name>
</gene>
<dbReference type="Gene3D" id="3.90.1310.10">
    <property type="entry name" value="Penicillin-binding protein 2a (Domain 2)"/>
    <property type="match status" value="1"/>
</dbReference>
<keyword evidence="8" id="KW-0378">Hydrolase</keyword>
<dbReference type="InterPro" id="IPR005311">
    <property type="entry name" value="PBP_dimer"/>
</dbReference>
<sequence length="647" mass="70802">MLKKQRYVRELAHSRRRTIPLALVVAALFGLLVLRLWYLQIIKADDYRAMSESNRLRFLPVAASRGALMDRNGTILVNNRPSFSLSIIPQEVKDVEALLDRLATLLALDRAELAERWAKSTGRARYYPVVVAANISREQVEIVEENRLLLPGVEVSMKPVREYVYENSAAHLLGYIGEISEKEMALPGYEQFNPGDYVGKSGIEKAWEQELHGMDGGRQLEVDSRGRILRVLSENSPAVGNSLMLTIDGRLQREAEAAFGGQAGAAVVMDVASGEILAFVSSPTFDPALFAGRIPVDIWKKYLEDKRRPLENKALAGQYPPGSTFKMLTALAGLEAGLVNENSTVTCNGAYEMGGNKFRCWHRSGHGSVNLKKSLKESCDVYYYKLGEQLGVDRIAAVAERFLLGKPLGIGLAGEKGGLIPTVAWKQKRFGKKWFSGETLPVAIGQGYLLMTPIQLASMAATVANDGTVVRPHLVKRLVDPDGKLIREFGPEVLGNSGISARNLKLVKQGLFAVVNEAGGTGANARLWDVKVAGKTGTSQVVKLDENRKRRMGYQYQDHALFVAFAPYEKPEIAVAVVVEHGGGGGAVAAPIAGRIMRQYFDLKKPAPTRPSAEEEDEDQQEKPDRVPTDAVPPAGAERPTTGEARE</sequence>
<dbReference type="Proteomes" id="UP001295463">
    <property type="component" value="Chromosome"/>
</dbReference>
<evidence type="ECO:0000313" key="18">
    <source>
        <dbReference type="EMBL" id="CAH2030690.1"/>
    </source>
</evidence>
<dbReference type="Pfam" id="PF00905">
    <property type="entry name" value="Transpeptidase"/>
    <property type="match status" value="1"/>
</dbReference>
<evidence type="ECO:0000256" key="11">
    <source>
        <dbReference type="ARBA" id="ARBA00022989"/>
    </source>
</evidence>
<dbReference type="InterPro" id="IPR017790">
    <property type="entry name" value="Penicillin-binding_protein_2"/>
</dbReference>
<keyword evidence="3" id="KW-1003">Cell membrane</keyword>
<evidence type="ECO:0000256" key="2">
    <source>
        <dbReference type="ARBA" id="ARBA00004236"/>
    </source>
</evidence>
<evidence type="ECO:0000256" key="7">
    <source>
        <dbReference type="ARBA" id="ARBA00022692"/>
    </source>
</evidence>
<evidence type="ECO:0000256" key="1">
    <source>
        <dbReference type="ARBA" id="ARBA00004167"/>
    </source>
</evidence>
<feature type="domain" description="Penicillin-binding protein transpeptidase" evidence="16">
    <location>
        <begin position="264"/>
        <end position="597"/>
    </location>
</feature>
<feature type="region of interest" description="Disordered" evidence="14">
    <location>
        <begin position="603"/>
        <end position="647"/>
    </location>
</feature>
<dbReference type="SUPFAM" id="SSF56519">
    <property type="entry name" value="Penicillin binding protein dimerisation domain"/>
    <property type="match status" value="1"/>
</dbReference>
<protein>
    <submittedName>
        <fullName evidence="18">Penicillin-binding protein 2</fullName>
        <ecNumber evidence="18">2.4.1.129</ecNumber>
    </submittedName>
</protein>
<evidence type="ECO:0000259" key="17">
    <source>
        <dbReference type="Pfam" id="PF03717"/>
    </source>
</evidence>
<keyword evidence="4" id="KW-0997">Cell inner membrane</keyword>
<evidence type="ECO:0000256" key="15">
    <source>
        <dbReference type="SAM" id="Phobius"/>
    </source>
</evidence>
<dbReference type="EC" id="2.4.1.129" evidence="18"/>
<dbReference type="GO" id="GO:0016757">
    <property type="term" value="F:glycosyltransferase activity"/>
    <property type="evidence" value="ECO:0007669"/>
    <property type="project" value="UniProtKB-KW"/>
</dbReference>
<evidence type="ECO:0000256" key="8">
    <source>
        <dbReference type="ARBA" id="ARBA00022801"/>
    </source>
</evidence>
<evidence type="ECO:0000256" key="12">
    <source>
        <dbReference type="ARBA" id="ARBA00023136"/>
    </source>
</evidence>
<evidence type="ECO:0000256" key="3">
    <source>
        <dbReference type="ARBA" id="ARBA00022475"/>
    </source>
</evidence>
<feature type="transmembrane region" description="Helical" evidence="15">
    <location>
        <begin position="21"/>
        <end position="38"/>
    </location>
</feature>
<comment type="subcellular location">
    <subcellularLocation>
        <location evidence="2">Cell membrane</location>
    </subcellularLocation>
    <subcellularLocation>
        <location evidence="1">Membrane</location>
        <topology evidence="1">Single-pass membrane protein</topology>
    </subcellularLocation>
</comment>
<evidence type="ECO:0000256" key="4">
    <source>
        <dbReference type="ARBA" id="ARBA00022519"/>
    </source>
</evidence>
<dbReference type="Pfam" id="PF03717">
    <property type="entry name" value="PBP_dimer"/>
    <property type="match status" value="1"/>
</dbReference>
<dbReference type="PANTHER" id="PTHR30627">
    <property type="entry name" value="PEPTIDOGLYCAN D,D-TRANSPEPTIDASE"/>
    <property type="match status" value="1"/>
</dbReference>
<evidence type="ECO:0000256" key="6">
    <source>
        <dbReference type="ARBA" id="ARBA00022670"/>
    </source>
</evidence>
<keyword evidence="12 15" id="KW-0472">Membrane</keyword>
<keyword evidence="6" id="KW-0645">Protease</keyword>
<name>A0ABM9D602_9BACT</name>
<dbReference type="PANTHER" id="PTHR30627:SF2">
    <property type="entry name" value="PEPTIDOGLYCAN D,D-TRANSPEPTIDASE MRDA"/>
    <property type="match status" value="1"/>
</dbReference>
<keyword evidence="7 15" id="KW-0812">Transmembrane</keyword>
<dbReference type="RefSeq" id="WP_305731606.1">
    <property type="nucleotide sequence ID" value="NZ_OW150024.1"/>
</dbReference>
<keyword evidence="10" id="KW-0573">Peptidoglycan synthesis</keyword>
<accession>A0ABM9D602</accession>
<feature type="domain" description="Penicillin-binding protein dimerisation" evidence="17">
    <location>
        <begin position="61"/>
        <end position="232"/>
    </location>
</feature>
<proteinExistence type="predicted"/>
<organism evidence="18 19">
    <name type="scientific">Trichlorobacter ammonificans</name>
    <dbReference type="NCBI Taxonomy" id="2916410"/>
    <lineage>
        <taxon>Bacteria</taxon>
        <taxon>Pseudomonadati</taxon>
        <taxon>Thermodesulfobacteriota</taxon>
        <taxon>Desulfuromonadia</taxon>
        <taxon>Geobacterales</taxon>
        <taxon>Geobacteraceae</taxon>
        <taxon>Trichlorobacter</taxon>
    </lineage>
</organism>
<dbReference type="InterPro" id="IPR001460">
    <property type="entry name" value="PCN-bd_Tpept"/>
</dbReference>
<keyword evidence="19" id="KW-1185">Reference proteome</keyword>
<evidence type="ECO:0000256" key="13">
    <source>
        <dbReference type="ARBA" id="ARBA00023316"/>
    </source>
</evidence>
<keyword evidence="11 15" id="KW-1133">Transmembrane helix</keyword>
<evidence type="ECO:0000313" key="19">
    <source>
        <dbReference type="Proteomes" id="UP001295463"/>
    </source>
</evidence>
<keyword evidence="9" id="KW-0133">Cell shape</keyword>
<reference evidence="18 19" key="1">
    <citation type="submission" date="2022-03" db="EMBL/GenBank/DDBJ databases">
        <authorList>
            <person name="Koch H."/>
        </authorList>
    </citation>
    <scope>NUCLEOTIDE SEQUENCE [LARGE SCALE GENOMIC DNA]</scope>
    <source>
        <strain evidence="18 19">G1</strain>
    </source>
</reference>
<keyword evidence="18" id="KW-0808">Transferase</keyword>
<keyword evidence="13" id="KW-0961">Cell wall biogenesis/degradation</keyword>
<evidence type="ECO:0000259" key="16">
    <source>
        <dbReference type="Pfam" id="PF00905"/>
    </source>
</evidence>
<keyword evidence="5" id="KW-0121">Carboxypeptidase</keyword>
<dbReference type="InterPro" id="IPR050515">
    <property type="entry name" value="Beta-lactam/transpept"/>
</dbReference>
<dbReference type="NCBIfam" id="TIGR03423">
    <property type="entry name" value="pbp2_mrdA"/>
    <property type="match status" value="1"/>
</dbReference>
<dbReference type="SUPFAM" id="SSF56601">
    <property type="entry name" value="beta-lactamase/transpeptidase-like"/>
    <property type="match status" value="1"/>
</dbReference>
<dbReference type="Gene3D" id="3.40.710.10">
    <property type="entry name" value="DD-peptidase/beta-lactamase superfamily"/>
    <property type="match status" value="1"/>
</dbReference>
<keyword evidence="18" id="KW-0328">Glycosyltransferase</keyword>
<dbReference type="InterPro" id="IPR012338">
    <property type="entry name" value="Beta-lactam/transpept-like"/>
</dbReference>
<dbReference type="EMBL" id="OW150024">
    <property type="protein sequence ID" value="CAH2030690.1"/>
    <property type="molecule type" value="Genomic_DNA"/>
</dbReference>
<dbReference type="InterPro" id="IPR036138">
    <property type="entry name" value="PBP_dimer_sf"/>
</dbReference>
<evidence type="ECO:0000256" key="14">
    <source>
        <dbReference type="SAM" id="MobiDB-lite"/>
    </source>
</evidence>
<evidence type="ECO:0000256" key="9">
    <source>
        <dbReference type="ARBA" id="ARBA00022960"/>
    </source>
</evidence>
<evidence type="ECO:0000256" key="5">
    <source>
        <dbReference type="ARBA" id="ARBA00022645"/>
    </source>
</evidence>
<dbReference type="Gene3D" id="3.30.1390.30">
    <property type="entry name" value="Penicillin-binding protein 2a, domain 3"/>
    <property type="match status" value="1"/>
</dbReference>